<dbReference type="InterPro" id="IPR001296">
    <property type="entry name" value="Glyco_trans_1"/>
</dbReference>
<keyword evidence="4" id="KW-0808">Transferase</keyword>
<feature type="domain" description="Glycosyltransferase subfamily 4-like N-terminal" evidence="3">
    <location>
        <begin position="730"/>
        <end position="919"/>
    </location>
</feature>
<reference evidence="4" key="1">
    <citation type="submission" date="2023-01" db="EMBL/GenBank/DDBJ databases">
        <title>Vibrio sp. CB1-14 genome sequencing.</title>
        <authorList>
            <person name="Otstavnykh N."/>
            <person name="Isaeva M."/>
            <person name="Meleshko D."/>
        </authorList>
    </citation>
    <scope>NUCLEOTIDE SEQUENCE</scope>
    <source>
        <strain evidence="4">CB1-14</strain>
    </source>
</reference>
<evidence type="ECO:0000259" key="3">
    <source>
        <dbReference type="Pfam" id="PF13579"/>
    </source>
</evidence>
<feature type="domain" description="Spore protein YkvP/CgeB glycosyl transferase-like" evidence="2">
    <location>
        <begin position="559"/>
        <end position="698"/>
    </location>
</feature>
<dbReference type="SUPFAM" id="SSF53756">
    <property type="entry name" value="UDP-Glycosyltransferase/glycogen phosphorylase"/>
    <property type="match status" value="2"/>
</dbReference>
<organism evidence="4">
    <name type="scientific">Vibrio chaetopteri</name>
    <dbReference type="NCBI Taxonomy" id="3016528"/>
    <lineage>
        <taxon>Bacteria</taxon>
        <taxon>Pseudomonadati</taxon>
        <taxon>Pseudomonadota</taxon>
        <taxon>Gammaproteobacteria</taxon>
        <taxon>Vibrionales</taxon>
        <taxon>Vibrionaceae</taxon>
        <taxon>Vibrio</taxon>
    </lineage>
</organism>
<dbReference type="EC" id="2.4.-.-" evidence="4"/>
<dbReference type="PANTHER" id="PTHR45947:SF13">
    <property type="entry name" value="TRANSFERASE"/>
    <property type="match status" value="1"/>
</dbReference>
<dbReference type="CDD" id="cd03823">
    <property type="entry name" value="GT4_ExpE7-like"/>
    <property type="match status" value="1"/>
</dbReference>
<evidence type="ECO:0000259" key="1">
    <source>
        <dbReference type="Pfam" id="PF00534"/>
    </source>
</evidence>
<dbReference type="InterPro" id="IPR028098">
    <property type="entry name" value="Glyco_trans_4-like_N"/>
</dbReference>
<accession>A0AAU8BL08</accession>
<dbReference type="InterPro" id="IPR050194">
    <property type="entry name" value="Glycosyltransferase_grp1"/>
</dbReference>
<dbReference type="KEGG" id="vck:PG915_02055"/>
<dbReference type="InterPro" id="IPR055259">
    <property type="entry name" value="YkvP/CgeB_Glyco_trans-like"/>
</dbReference>
<feature type="domain" description="Glycosyl transferase family 1" evidence="1">
    <location>
        <begin position="937"/>
        <end position="1075"/>
    </location>
</feature>
<dbReference type="Pfam" id="PF13579">
    <property type="entry name" value="Glyco_trans_4_4"/>
    <property type="match status" value="1"/>
</dbReference>
<evidence type="ECO:0000259" key="2">
    <source>
        <dbReference type="Pfam" id="PF13524"/>
    </source>
</evidence>
<dbReference type="EMBL" id="CP115920">
    <property type="protein sequence ID" value="XCD16385.1"/>
    <property type="molecule type" value="Genomic_DNA"/>
</dbReference>
<proteinExistence type="predicted"/>
<dbReference type="RefSeq" id="WP_353497668.1">
    <property type="nucleotide sequence ID" value="NZ_CP115920.1"/>
</dbReference>
<dbReference type="Pfam" id="PF13524">
    <property type="entry name" value="Glyco_trans_1_2"/>
    <property type="match status" value="1"/>
</dbReference>
<gene>
    <name evidence="4" type="ORF">PG915_02055</name>
</gene>
<keyword evidence="4" id="KW-0328">Glycosyltransferase</keyword>
<name>A0AAU8BL08_9VIBR</name>
<evidence type="ECO:0000313" key="4">
    <source>
        <dbReference type="EMBL" id="XCD16385.1"/>
    </source>
</evidence>
<dbReference type="Pfam" id="PF00534">
    <property type="entry name" value="Glycos_transf_1"/>
    <property type="match status" value="1"/>
</dbReference>
<dbReference type="AlphaFoldDB" id="A0AAU8BL08"/>
<dbReference type="GO" id="GO:0016757">
    <property type="term" value="F:glycosyltransferase activity"/>
    <property type="evidence" value="ECO:0007669"/>
    <property type="project" value="UniProtKB-KW"/>
</dbReference>
<sequence>MNKEKSHENGGPNTELTTAIVLPEKETVLDVSFYQEYYQDLSEMTIEQLEKHWTDFGMKEGRLPNTECLLRDKGLPDSLNFNIEIDPDFYNDFYPDLSSSRRLSLIDCKLHWLRAGQKEGRLKNFQDWCENQHNEIRDIAVDLNPERIIAINKIDGVTVSYKDITNQLLGNTGYPFKISNLESENSSLYLAIGKAYKSTCKDLDHHKLRIILMASINYNFNNDAYEMLGDSFFECGDLYTAKCHYKYLTEHNAEPSLNIYRKLVSAYLNMDRLEPALEYLLEASIKCKDYSSLIDLFDNVTERYYLKICGKGYALANTELKDSYREEVYKLSKSIHDLHLAYYGCYSMPDLKEVNTKKVLIVGDYHIPQCVRYRIEQKKVQLEKVGVEVVCIDWQNTEKLHNLVALHDIVIFYRVPAVPQVLKAIAQVNAVGKMAVYEIDDLLFDIEYPAPIHTFGGYIDGETYHSLKQGMSSFYAAAKLCRFGIASTQPLAVKLKELVFGKQCIVHRNGLDSHNEIDPIQKNNANTLDIFYGSGTQAHNSDVIELLLPALERIFNKHSNVRLIICGNLNLPSDFLSKYQHAIKKIPSVKNVQGYYALLSSADINLAVLHDDELNNSKSELKWFEAGYFGIPSVVSGTQNYLDVVRDGIDGFIAASSAQWFEQLDNLICNSPLREKVGLAAKQRIEREYTIEHLGEKLANELKNLVPKEKTKKIKVALVNVFFPPQAIGGATRVVADNLAVLKKKYNDTVDVVAFTSDNHCTTPHQLMVYQEDGTRVYRTTIEYRVNMDWHPKDEVVKELFAEFLKLEKPDVIHFHCVQRLGASIIEAAKETSIPYVVTVHDAWWFSDHQFLVDQLGTVYPDGHPDPYNIPLLPEGISLTDSTSRKSYLLSLLRGAKSVLTVSERFAKICRNNGIPQIKLNKNGISSSINWAHKNTSHTPRVVCAHIGGMSDHKGYHLFKQAITSIQPENIEVLVVDGTLATGQERQESWGGIYVKFISYVPQNKIESLYQQIDVVFAPSIWPESYGLVTREAAACGCWVVASDLGGIGEDIIEGKTGLRIKPDLPSLANAVKTINMDTIKFKNKIVNTEPRLTDKQVDELVEIYK</sequence>
<protein>
    <submittedName>
        <fullName evidence="4">Glycosyltransferase</fullName>
        <ecNumber evidence="4">2.4.-.-</ecNumber>
    </submittedName>
</protein>
<dbReference type="PANTHER" id="PTHR45947">
    <property type="entry name" value="SULFOQUINOVOSYL TRANSFERASE SQD2"/>
    <property type="match status" value="1"/>
</dbReference>
<dbReference type="Gene3D" id="3.40.50.2000">
    <property type="entry name" value="Glycogen Phosphorylase B"/>
    <property type="match status" value="3"/>
</dbReference>